<comment type="subcellular location">
    <subcellularLocation>
        <location evidence="1">Cell membrane</location>
        <topology evidence="1">Multi-pass membrane protein</topology>
    </subcellularLocation>
</comment>
<dbReference type="Proteomes" id="UP000193811">
    <property type="component" value="Unassembled WGS sequence"/>
</dbReference>
<organism evidence="9 11">
    <name type="scientific">Mycolicibacterium conceptionense</name>
    <dbReference type="NCBI Taxonomy" id="451644"/>
    <lineage>
        <taxon>Bacteria</taxon>
        <taxon>Bacillati</taxon>
        <taxon>Actinomycetota</taxon>
        <taxon>Actinomycetes</taxon>
        <taxon>Mycobacteriales</taxon>
        <taxon>Mycobacteriaceae</taxon>
        <taxon>Mycolicibacterium</taxon>
    </lineage>
</organism>
<evidence type="ECO:0000313" key="10">
    <source>
        <dbReference type="EMBL" id="ORV27341.1"/>
    </source>
</evidence>
<gene>
    <name evidence="9" type="ORF">ACT17_12380</name>
    <name evidence="10" type="ORF">AWB98_10480</name>
    <name evidence="8" type="ORF">BN970_00578</name>
</gene>
<keyword evidence="13" id="KW-1185">Reference proteome</keyword>
<reference evidence="10 13" key="3">
    <citation type="submission" date="2016-01" db="EMBL/GenBank/DDBJ databases">
        <title>The new phylogeny of the genus Mycobacterium.</title>
        <authorList>
            <person name="Tarcisio F."/>
            <person name="Conor M."/>
            <person name="Antonella G."/>
            <person name="Elisabetta G."/>
            <person name="Giulia F.S."/>
            <person name="Sara T."/>
            <person name="Anna F."/>
            <person name="Clotilde B."/>
            <person name="Roberto B."/>
            <person name="Veronica D.S."/>
            <person name="Fabio R."/>
            <person name="Monica P."/>
            <person name="Olivier J."/>
            <person name="Enrico T."/>
            <person name="Nicola S."/>
        </authorList>
    </citation>
    <scope>NUCLEOTIDE SEQUENCE [LARGE SCALE GENOMIC DNA]</scope>
    <source>
        <strain evidence="10 13">CCUG 50187</strain>
    </source>
</reference>
<evidence type="ECO:0000256" key="1">
    <source>
        <dbReference type="ARBA" id="ARBA00004651"/>
    </source>
</evidence>
<proteinExistence type="predicted"/>
<evidence type="ECO:0000256" key="5">
    <source>
        <dbReference type="ARBA" id="ARBA00023136"/>
    </source>
</evidence>
<evidence type="ECO:0000256" key="3">
    <source>
        <dbReference type="ARBA" id="ARBA00022692"/>
    </source>
</evidence>
<evidence type="ECO:0000313" key="12">
    <source>
        <dbReference type="Proteomes" id="UP000182227"/>
    </source>
</evidence>
<evidence type="ECO:0000313" key="9">
    <source>
        <dbReference type="EMBL" id="KMV18103.1"/>
    </source>
</evidence>
<dbReference type="PATRIC" id="fig|451644.5.peg.2564"/>
<dbReference type="GO" id="GO:0005886">
    <property type="term" value="C:plasma membrane"/>
    <property type="evidence" value="ECO:0007669"/>
    <property type="project" value="UniProtKB-SubCell"/>
</dbReference>
<dbReference type="GeneID" id="44295877"/>
<dbReference type="Pfam" id="PF06271">
    <property type="entry name" value="RDD"/>
    <property type="match status" value="1"/>
</dbReference>
<name>A0A0J8U979_9MYCO</name>
<feature type="domain" description="RDD" evidence="7">
    <location>
        <begin position="24"/>
        <end position="147"/>
    </location>
</feature>
<accession>A0A0J8U979</accession>
<dbReference type="RefSeq" id="WP_019349095.1">
    <property type="nucleotide sequence ID" value="NZ_AGSZ01000928.1"/>
</dbReference>
<reference evidence="9 11" key="2">
    <citation type="submission" date="2015-06" db="EMBL/GenBank/DDBJ databases">
        <title>Genome sequence of Mycobacterium conceptionense strain MLE.</title>
        <authorList>
            <person name="Greninger A.L."/>
            <person name="Cunningham G."/>
            <person name="Chiu C.Y."/>
            <person name="Miller S."/>
        </authorList>
    </citation>
    <scope>NUCLEOTIDE SEQUENCE [LARGE SCALE GENOMIC DNA]</scope>
    <source>
        <strain evidence="9 11">MLE</strain>
    </source>
</reference>
<dbReference type="EMBL" id="CTEF01000001">
    <property type="protein sequence ID" value="CQD03883.1"/>
    <property type="molecule type" value="Genomic_DNA"/>
</dbReference>
<dbReference type="InterPro" id="IPR010432">
    <property type="entry name" value="RDD"/>
</dbReference>
<evidence type="ECO:0000256" key="2">
    <source>
        <dbReference type="ARBA" id="ARBA00022475"/>
    </source>
</evidence>
<protein>
    <submittedName>
        <fullName evidence="8 9">Membrane protein</fullName>
    </submittedName>
</protein>
<sequence>MTAVLDNADTVTTSGAGGDQTRLASWPARAGAFAIDVLAPAGLIVTATLVAQGTALGKWLWWAVYAGGLVLLVAVSCVNRILLPALTGWSPGRSVFGIRVVSSAGDAGLGRLLLRDLAHLLDTAAVFLGWLWPLWDSRHRTFADLLTRTEVRRVDRPESNVRRRVGAMLLTLALLSGIAVGLGYLLVYRQDRAVDQARAQVADQGPRIVEQLLSYGVDSVDADFAKAQALTTENYRQQLVAQQDAVRKAGPTTNDYWAVSSAVLPGITEDTASMLVALQGQRGTNPQELKFITATVRVEFQKSDDHWLVDNLTVLKRPVLNGGGQ</sequence>
<dbReference type="PANTHER" id="PTHR36115:SF6">
    <property type="entry name" value="PROLINE-RICH ANTIGEN HOMOLOG"/>
    <property type="match status" value="1"/>
</dbReference>
<keyword evidence="2" id="KW-1003">Cell membrane</keyword>
<dbReference type="Proteomes" id="UP000037594">
    <property type="component" value="Unassembled WGS sequence"/>
</dbReference>
<reference evidence="8 12" key="1">
    <citation type="submission" date="2015-03" db="EMBL/GenBank/DDBJ databases">
        <authorList>
            <person name="Murphy D."/>
        </authorList>
    </citation>
    <scope>NUCLEOTIDE SEQUENCE [LARGE SCALE GENOMIC DNA]</scope>
    <source>
        <strain evidence="8 12">D16</strain>
    </source>
</reference>
<evidence type="ECO:0000256" key="6">
    <source>
        <dbReference type="SAM" id="Phobius"/>
    </source>
</evidence>
<keyword evidence="5 6" id="KW-0472">Membrane</keyword>
<dbReference type="AlphaFoldDB" id="A0A0J8U979"/>
<dbReference type="InterPro" id="IPR051791">
    <property type="entry name" value="Pra-immunoreactive"/>
</dbReference>
<keyword evidence="4 6" id="KW-1133">Transmembrane helix</keyword>
<feature type="transmembrane region" description="Helical" evidence="6">
    <location>
        <begin position="59"/>
        <end position="83"/>
    </location>
</feature>
<evidence type="ECO:0000313" key="11">
    <source>
        <dbReference type="Proteomes" id="UP000037594"/>
    </source>
</evidence>
<keyword evidence="3 6" id="KW-0812">Transmembrane</keyword>
<evidence type="ECO:0000259" key="7">
    <source>
        <dbReference type="Pfam" id="PF06271"/>
    </source>
</evidence>
<dbReference type="OrthoDB" id="9793824at2"/>
<feature type="transmembrane region" description="Helical" evidence="6">
    <location>
        <begin position="30"/>
        <end position="53"/>
    </location>
</feature>
<dbReference type="Proteomes" id="UP000182227">
    <property type="component" value="Unassembled WGS sequence"/>
</dbReference>
<evidence type="ECO:0000256" key="4">
    <source>
        <dbReference type="ARBA" id="ARBA00022989"/>
    </source>
</evidence>
<dbReference type="EMBL" id="LQOP01000014">
    <property type="protein sequence ID" value="ORV27341.1"/>
    <property type="molecule type" value="Genomic_DNA"/>
</dbReference>
<dbReference type="PANTHER" id="PTHR36115">
    <property type="entry name" value="PROLINE-RICH ANTIGEN HOMOLOG-RELATED"/>
    <property type="match status" value="1"/>
</dbReference>
<feature type="transmembrane region" description="Helical" evidence="6">
    <location>
        <begin position="165"/>
        <end position="188"/>
    </location>
</feature>
<evidence type="ECO:0000313" key="13">
    <source>
        <dbReference type="Proteomes" id="UP000193811"/>
    </source>
</evidence>
<dbReference type="EMBL" id="LFOD01000009">
    <property type="protein sequence ID" value="KMV18103.1"/>
    <property type="molecule type" value="Genomic_DNA"/>
</dbReference>
<evidence type="ECO:0000313" key="8">
    <source>
        <dbReference type="EMBL" id="CQD03883.1"/>
    </source>
</evidence>